<dbReference type="RefSeq" id="WP_114797000.1">
    <property type="nucleotide sequence ID" value="NZ_QQZY01000007.1"/>
</dbReference>
<dbReference type="PROSITE" id="PS50949">
    <property type="entry name" value="HTH_GNTR"/>
    <property type="match status" value="1"/>
</dbReference>
<dbReference type="AlphaFoldDB" id="A0A7M2YUB9"/>
<reference evidence="6" key="2">
    <citation type="journal article" date="2019" name="MicrobiologyOpen">
        <title>High-quality draft genome sequence of Gaiella occulta isolated from a 150 meter deep mineral water borehole and comparison with the genome sequences of other deep-branching lineages of the phylum Actinobacteria.</title>
        <authorList>
            <person name="Severino R."/>
            <person name="Froufe H.J.C."/>
            <person name="Barroso C."/>
            <person name="Albuquerque L."/>
            <person name="Lobo-da-Cunha A."/>
            <person name="da Costa M.S."/>
            <person name="Egas C."/>
        </authorList>
    </citation>
    <scope>NUCLEOTIDE SEQUENCE [LARGE SCALE GENOMIC DNA]</scope>
    <source>
        <strain evidence="6">F2-233</strain>
    </source>
</reference>
<dbReference type="CDD" id="cd07377">
    <property type="entry name" value="WHTH_GntR"/>
    <property type="match status" value="1"/>
</dbReference>
<dbReference type="PRINTS" id="PR00035">
    <property type="entry name" value="HTHGNTR"/>
</dbReference>
<gene>
    <name evidence="5" type="ORF">Gocc_2596</name>
</gene>
<sequence>MAALLDLSIDRARGPAHAQIVAALTAAVASGELAAGTRLPPERTLAGILGVSRMTVRQALGTLERDGIVRRVVGRAGGTFVQEPKVERHPARIAGLSAELRRQGLAAAARVVSAGVRPARPRSAAALGLPAGAPALVIARVRLASGTPLASERSTLPARLFPGLERLPLDGSLYDLMGERYGRRPVRARERLETVAARPVDAEELGVAVGAPLLLVERVAYAADGTPVEFARDRFRGDRTRIVIESTEVDE</sequence>
<dbReference type="InterPro" id="IPR036388">
    <property type="entry name" value="WH-like_DNA-bd_sf"/>
</dbReference>
<dbReference type="Proteomes" id="UP000254134">
    <property type="component" value="Unassembled WGS sequence"/>
</dbReference>
<dbReference type="InterPro" id="IPR050679">
    <property type="entry name" value="Bact_HTH_transcr_reg"/>
</dbReference>
<dbReference type="Pfam" id="PF00392">
    <property type="entry name" value="GntR"/>
    <property type="match status" value="1"/>
</dbReference>
<dbReference type="Gene3D" id="3.40.1410.10">
    <property type="entry name" value="Chorismate lyase-like"/>
    <property type="match status" value="1"/>
</dbReference>
<keyword evidence="1" id="KW-0805">Transcription regulation</keyword>
<evidence type="ECO:0000259" key="4">
    <source>
        <dbReference type="PROSITE" id="PS50949"/>
    </source>
</evidence>
<keyword evidence="2" id="KW-0238">DNA-binding</keyword>
<dbReference type="InterPro" id="IPR011663">
    <property type="entry name" value="UTRA"/>
</dbReference>
<evidence type="ECO:0000256" key="1">
    <source>
        <dbReference type="ARBA" id="ARBA00023015"/>
    </source>
</evidence>
<protein>
    <submittedName>
        <fullName evidence="5">Transcriptional regulator</fullName>
    </submittedName>
</protein>
<dbReference type="InterPro" id="IPR000524">
    <property type="entry name" value="Tscrpt_reg_HTH_GntR"/>
</dbReference>
<dbReference type="SMART" id="SM00345">
    <property type="entry name" value="HTH_GNTR"/>
    <property type="match status" value="1"/>
</dbReference>
<dbReference type="SUPFAM" id="SSF64288">
    <property type="entry name" value="Chorismate lyase-like"/>
    <property type="match status" value="1"/>
</dbReference>
<keyword evidence="3" id="KW-0804">Transcription</keyword>
<evidence type="ECO:0000313" key="6">
    <source>
        <dbReference type="Proteomes" id="UP000254134"/>
    </source>
</evidence>
<dbReference type="SMART" id="SM00866">
    <property type="entry name" value="UTRA"/>
    <property type="match status" value="1"/>
</dbReference>
<comment type="caution">
    <text evidence="5">The sequence shown here is derived from an EMBL/GenBank/DDBJ whole genome shotgun (WGS) entry which is preliminary data.</text>
</comment>
<dbReference type="PANTHER" id="PTHR44846:SF1">
    <property type="entry name" value="MANNOSYL-D-GLYCERATE TRANSPORT_METABOLISM SYSTEM REPRESSOR MNGR-RELATED"/>
    <property type="match status" value="1"/>
</dbReference>
<dbReference type="GO" id="GO:0003700">
    <property type="term" value="F:DNA-binding transcription factor activity"/>
    <property type="evidence" value="ECO:0007669"/>
    <property type="project" value="InterPro"/>
</dbReference>
<feature type="domain" description="HTH gntR-type" evidence="4">
    <location>
        <begin position="14"/>
        <end position="84"/>
    </location>
</feature>
<dbReference type="Gene3D" id="1.10.10.10">
    <property type="entry name" value="Winged helix-like DNA-binding domain superfamily/Winged helix DNA-binding domain"/>
    <property type="match status" value="1"/>
</dbReference>
<dbReference type="InterPro" id="IPR028978">
    <property type="entry name" value="Chorismate_lyase_/UTRA_dom_sf"/>
</dbReference>
<dbReference type="PANTHER" id="PTHR44846">
    <property type="entry name" value="MANNOSYL-D-GLYCERATE TRANSPORT/METABOLISM SYSTEM REPRESSOR MNGR-RELATED"/>
    <property type="match status" value="1"/>
</dbReference>
<evidence type="ECO:0000256" key="2">
    <source>
        <dbReference type="ARBA" id="ARBA00023125"/>
    </source>
</evidence>
<evidence type="ECO:0000256" key="3">
    <source>
        <dbReference type="ARBA" id="ARBA00023163"/>
    </source>
</evidence>
<dbReference type="OrthoDB" id="3182938at2"/>
<dbReference type="SUPFAM" id="SSF46785">
    <property type="entry name" value="Winged helix' DNA-binding domain"/>
    <property type="match status" value="1"/>
</dbReference>
<name>A0A7M2YUB9_9ACTN</name>
<keyword evidence="6" id="KW-1185">Reference proteome</keyword>
<proteinExistence type="predicted"/>
<accession>A0A7M2YUB9</accession>
<dbReference type="GO" id="GO:0003677">
    <property type="term" value="F:DNA binding"/>
    <property type="evidence" value="ECO:0007669"/>
    <property type="project" value="UniProtKB-KW"/>
</dbReference>
<evidence type="ECO:0000313" key="5">
    <source>
        <dbReference type="EMBL" id="RDI73683.1"/>
    </source>
</evidence>
<dbReference type="InterPro" id="IPR036390">
    <property type="entry name" value="WH_DNA-bd_sf"/>
</dbReference>
<dbReference type="EMBL" id="QQZY01000007">
    <property type="protein sequence ID" value="RDI73683.1"/>
    <property type="molecule type" value="Genomic_DNA"/>
</dbReference>
<dbReference type="Pfam" id="PF07702">
    <property type="entry name" value="UTRA"/>
    <property type="match status" value="1"/>
</dbReference>
<organism evidence="5 6">
    <name type="scientific">Gaiella occulta</name>
    <dbReference type="NCBI Taxonomy" id="1002870"/>
    <lineage>
        <taxon>Bacteria</taxon>
        <taxon>Bacillati</taxon>
        <taxon>Actinomycetota</taxon>
        <taxon>Thermoleophilia</taxon>
        <taxon>Gaiellales</taxon>
        <taxon>Gaiellaceae</taxon>
        <taxon>Gaiella</taxon>
    </lineage>
</organism>
<dbReference type="GO" id="GO:0045892">
    <property type="term" value="P:negative regulation of DNA-templated transcription"/>
    <property type="evidence" value="ECO:0007669"/>
    <property type="project" value="TreeGrafter"/>
</dbReference>
<reference evidence="5 6" key="1">
    <citation type="submission" date="2018-07" db="EMBL/GenBank/DDBJ databases">
        <title>High-quality-draft genome sequence of Gaiella occulta.</title>
        <authorList>
            <person name="Severino R."/>
            <person name="Froufe H.J.C."/>
            <person name="Rainey F.A."/>
            <person name="Barroso C."/>
            <person name="Albuquerque L."/>
            <person name="Lobo-Da-Cunha A."/>
            <person name="Da Costa M.S."/>
            <person name="Egas C."/>
        </authorList>
    </citation>
    <scope>NUCLEOTIDE SEQUENCE [LARGE SCALE GENOMIC DNA]</scope>
    <source>
        <strain evidence="5 6">F2-233</strain>
    </source>
</reference>